<reference evidence="1 2" key="2">
    <citation type="submission" date="2019-08" db="EMBL/GenBank/DDBJ databases">
        <authorList>
            <person name="Henke P."/>
        </authorList>
    </citation>
    <scope>NUCLEOTIDE SEQUENCE [LARGE SCALE GENOMIC DNA]</scope>
    <source>
        <strain evidence="1">Phe10_nw2017</strain>
    </source>
</reference>
<gene>
    <name evidence="1" type="ORF">E3A20_28740</name>
</gene>
<organism evidence="1 2">
    <name type="scientific">Planctomyces bekefii</name>
    <dbReference type="NCBI Taxonomy" id="1653850"/>
    <lineage>
        <taxon>Bacteria</taxon>
        <taxon>Pseudomonadati</taxon>
        <taxon>Planctomycetota</taxon>
        <taxon>Planctomycetia</taxon>
        <taxon>Planctomycetales</taxon>
        <taxon>Planctomycetaceae</taxon>
        <taxon>Planctomyces</taxon>
    </lineage>
</organism>
<keyword evidence="2" id="KW-1185">Reference proteome</keyword>
<dbReference type="AlphaFoldDB" id="A0A5C6M186"/>
<feature type="non-terminal residue" evidence="1">
    <location>
        <position position="30"/>
    </location>
</feature>
<comment type="caution">
    <text evidence="1">The sequence shown here is derived from an EMBL/GenBank/DDBJ whole genome shotgun (WGS) entry which is preliminary data.</text>
</comment>
<sequence length="30" mass="3374">MLRRWRSDLRRSGDRSVGMAIRVEAGTAVA</sequence>
<evidence type="ECO:0000313" key="2">
    <source>
        <dbReference type="Proteomes" id="UP000321083"/>
    </source>
</evidence>
<proteinExistence type="predicted"/>
<protein>
    <submittedName>
        <fullName evidence="1">Uncharacterized protein</fullName>
    </submittedName>
</protein>
<reference evidence="1 2" key="1">
    <citation type="submission" date="2019-08" db="EMBL/GenBank/DDBJ databases">
        <title>100 year-old enigma solved: identification of Planctomyces bekefii, the type genus and species of the phylum Planctomycetes.</title>
        <authorList>
            <person name="Svetlana D.N."/>
            <person name="Overmann J."/>
        </authorList>
    </citation>
    <scope>NUCLEOTIDE SEQUENCE [LARGE SCALE GENOMIC DNA]</scope>
    <source>
        <strain evidence="1">Phe10_nw2017</strain>
    </source>
</reference>
<dbReference type="Proteomes" id="UP000321083">
    <property type="component" value="Unassembled WGS sequence"/>
</dbReference>
<name>A0A5C6M186_9PLAN</name>
<accession>A0A5C6M186</accession>
<evidence type="ECO:0000313" key="1">
    <source>
        <dbReference type="EMBL" id="TWW07999.1"/>
    </source>
</evidence>
<dbReference type="EMBL" id="SRHE01000898">
    <property type="protein sequence ID" value="TWW07999.1"/>
    <property type="molecule type" value="Genomic_DNA"/>
</dbReference>